<sequence length="23" mass="2740">MEIYNTPRDRPETSPGVFTLTEW</sequence>
<evidence type="ECO:0000313" key="2">
    <source>
        <dbReference type="EMBL" id="JAE17312.1"/>
    </source>
</evidence>
<protein>
    <submittedName>
        <fullName evidence="2">Uncharacterized protein</fullName>
    </submittedName>
</protein>
<organism evidence="2">
    <name type="scientific">Arundo donax</name>
    <name type="common">Giant reed</name>
    <name type="synonym">Donax arundinaceus</name>
    <dbReference type="NCBI Taxonomy" id="35708"/>
    <lineage>
        <taxon>Eukaryota</taxon>
        <taxon>Viridiplantae</taxon>
        <taxon>Streptophyta</taxon>
        <taxon>Embryophyta</taxon>
        <taxon>Tracheophyta</taxon>
        <taxon>Spermatophyta</taxon>
        <taxon>Magnoliopsida</taxon>
        <taxon>Liliopsida</taxon>
        <taxon>Poales</taxon>
        <taxon>Poaceae</taxon>
        <taxon>PACMAD clade</taxon>
        <taxon>Arundinoideae</taxon>
        <taxon>Arundineae</taxon>
        <taxon>Arundo</taxon>
    </lineage>
</organism>
<reference evidence="2" key="1">
    <citation type="submission" date="2014-09" db="EMBL/GenBank/DDBJ databases">
        <authorList>
            <person name="Magalhaes I.L.F."/>
            <person name="Oliveira U."/>
            <person name="Santos F.R."/>
            <person name="Vidigal T.H.D.A."/>
            <person name="Brescovit A.D."/>
            <person name="Santos A.J."/>
        </authorList>
    </citation>
    <scope>NUCLEOTIDE SEQUENCE</scope>
    <source>
        <tissue evidence="2">Shoot tissue taken approximately 20 cm above the soil surface</tissue>
    </source>
</reference>
<accession>A0A0A9FYG9</accession>
<dbReference type="AlphaFoldDB" id="A0A0A9FYG9"/>
<dbReference type="EMBL" id="GBRH01180584">
    <property type="protein sequence ID" value="JAE17312.1"/>
    <property type="molecule type" value="Transcribed_RNA"/>
</dbReference>
<proteinExistence type="predicted"/>
<evidence type="ECO:0000256" key="1">
    <source>
        <dbReference type="SAM" id="MobiDB-lite"/>
    </source>
</evidence>
<name>A0A0A9FYG9_ARUDO</name>
<reference evidence="2" key="2">
    <citation type="journal article" date="2015" name="Data Brief">
        <title>Shoot transcriptome of the giant reed, Arundo donax.</title>
        <authorList>
            <person name="Barrero R.A."/>
            <person name="Guerrero F.D."/>
            <person name="Moolhuijzen P."/>
            <person name="Goolsby J.A."/>
            <person name="Tidwell J."/>
            <person name="Bellgard S.E."/>
            <person name="Bellgard M.I."/>
        </authorList>
    </citation>
    <scope>NUCLEOTIDE SEQUENCE</scope>
    <source>
        <tissue evidence="2">Shoot tissue taken approximately 20 cm above the soil surface</tissue>
    </source>
</reference>
<feature type="region of interest" description="Disordered" evidence="1">
    <location>
        <begin position="1"/>
        <end position="23"/>
    </location>
</feature>